<dbReference type="InterPro" id="IPR041172">
    <property type="entry name" value="EstA_Ig-like_N"/>
</dbReference>
<evidence type="ECO:0000256" key="2">
    <source>
        <dbReference type="SAM" id="SignalP"/>
    </source>
</evidence>
<evidence type="ECO:0000313" key="6">
    <source>
        <dbReference type="Proteomes" id="UP001232343"/>
    </source>
</evidence>
<protein>
    <submittedName>
        <fullName evidence="5">Peptidase</fullName>
    </submittedName>
</protein>
<dbReference type="SUPFAM" id="SSF53474">
    <property type="entry name" value="alpha/beta-Hydrolases"/>
    <property type="match status" value="1"/>
</dbReference>
<feature type="signal peptide" evidence="2">
    <location>
        <begin position="1"/>
        <end position="27"/>
    </location>
</feature>
<accession>A0ABU0CYL6</accession>
<dbReference type="PANTHER" id="PTHR43037">
    <property type="entry name" value="UNNAMED PRODUCT-RELATED"/>
    <property type="match status" value="1"/>
</dbReference>
<dbReference type="RefSeq" id="WP_244679505.1">
    <property type="nucleotide sequence ID" value="NZ_JALIRM010000001.1"/>
</dbReference>
<sequence>MRIFVKLFFMFTAVLLVSLNMTINTEASLSKPKLNFGQIERMDIITDVLPEGEKVVGIAVKYKKKISNVSLSTMSYEVNALHGENTAKRTITKVYANTSPELSEQGKNGNFVIIELDKNDPIAGTLFYDFRTGINTRLPLEYTVTQVKNIETVIGNNIPTTPNVIVNTGEINLIVDDFSEKNISDKNGNFLNYRLFEPTNTIEKQPLVLFLHGAGERGVSNDVQLLANKGAVSWAAPEQQAKNSAYVAAPQAAIGDWWTTQTNINLLLELIETLKNEYPIDPDRIYITGISMGGMGTWSLIQSHPELFAAAIPVCGTGNVNLGKNLVNLPIWVTHSADDTTVPVSGSRNMINAIEAAGGKVVRAEYAGNLGIDAANAAAQQLVNKAKDTGSHTLYSEFTRGTTPINGHFAWIPTYENNVMKNWLFTNVKGQ</sequence>
<dbReference type="EMBL" id="JAUSUO010000001">
    <property type="protein sequence ID" value="MDQ0341242.1"/>
    <property type="molecule type" value="Genomic_DNA"/>
</dbReference>
<evidence type="ECO:0000313" key="5">
    <source>
        <dbReference type="EMBL" id="MDQ0341242.1"/>
    </source>
</evidence>
<feature type="chain" id="PRO_5045645423" evidence="2">
    <location>
        <begin position="28"/>
        <end position="431"/>
    </location>
</feature>
<dbReference type="Pfam" id="PF00326">
    <property type="entry name" value="Peptidase_S9"/>
    <property type="match status" value="1"/>
</dbReference>
<feature type="domain" description="Peptidase S9 prolyl oligopeptidase catalytic" evidence="3">
    <location>
        <begin position="268"/>
        <end position="320"/>
    </location>
</feature>
<keyword evidence="1 2" id="KW-0732">Signal</keyword>
<dbReference type="Pfam" id="PF18435">
    <property type="entry name" value="EstA_Ig_like"/>
    <property type="match status" value="1"/>
</dbReference>
<proteinExistence type="predicted"/>
<feature type="domain" description="Esterase Ig-like N-terminal" evidence="4">
    <location>
        <begin position="42"/>
        <end position="158"/>
    </location>
</feature>
<dbReference type="Gene3D" id="3.40.50.1820">
    <property type="entry name" value="alpha/beta hydrolase"/>
    <property type="match status" value="1"/>
</dbReference>
<name>A0ABU0CYL6_9BACI</name>
<evidence type="ECO:0000256" key="1">
    <source>
        <dbReference type="ARBA" id="ARBA00022729"/>
    </source>
</evidence>
<comment type="caution">
    <text evidence="5">The sequence shown here is derived from an EMBL/GenBank/DDBJ whole genome shotgun (WGS) entry which is preliminary data.</text>
</comment>
<dbReference type="InterPro" id="IPR029058">
    <property type="entry name" value="AB_hydrolase_fold"/>
</dbReference>
<evidence type="ECO:0000259" key="3">
    <source>
        <dbReference type="Pfam" id="PF00326"/>
    </source>
</evidence>
<dbReference type="InterPro" id="IPR001375">
    <property type="entry name" value="Peptidase_S9_cat"/>
</dbReference>
<reference evidence="5 6" key="1">
    <citation type="submission" date="2023-07" db="EMBL/GenBank/DDBJ databases">
        <title>Genomic Encyclopedia of Type Strains, Phase IV (KMG-IV): sequencing the most valuable type-strain genomes for metagenomic binning, comparative biology and taxonomic classification.</title>
        <authorList>
            <person name="Goeker M."/>
        </authorList>
    </citation>
    <scope>NUCLEOTIDE SEQUENCE [LARGE SCALE GENOMIC DNA]</scope>
    <source>
        <strain evidence="5 6">DSM 27848</strain>
    </source>
</reference>
<keyword evidence="6" id="KW-1185">Reference proteome</keyword>
<dbReference type="Gene3D" id="2.60.40.2180">
    <property type="match status" value="1"/>
</dbReference>
<dbReference type="InterPro" id="IPR050955">
    <property type="entry name" value="Plant_Biomass_Hydrol_Est"/>
</dbReference>
<gene>
    <name evidence="5" type="ORF">J2S14_000035</name>
</gene>
<organism evidence="5 6">
    <name type="scientific">Lederbergia wuyishanensis</name>
    <dbReference type="NCBI Taxonomy" id="1347903"/>
    <lineage>
        <taxon>Bacteria</taxon>
        <taxon>Bacillati</taxon>
        <taxon>Bacillota</taxon>
        <taxon>Bacilli</taxon>
        <taxon>Bacillales</taxon>
        <taxon>Bacillaceae</taxon>
        <taxon>Lederbergia</taxon>
    </lineage>
</organism>
<evidence type="ECO:0000259" key="4">
    <source>
        <dbReference type="Pfam" id="PF18435"/>
    </source>
</evidence>
<dbReference type="Proteomes" id="UP001232343">
    <property type="component" value="Unassembled WGS sequence"/>
</dbReference>
<dbReference type="PANTHER" id="PTHR43037:SF1">
    <property type="entry name" value="BLL1128 PROTEIN"/>
    <property type="match status" value="1"/>
</dbReference>